<dbReference type="GO" id="GO:0005525">
    <property type="term" value="F:GTP binding"/>
    <property type="evidence" value="ECO:0007669"/>
    <property type="project" value="UniProtKB-KW"/>
</dbReference>
<dbReference type="PANTHER" id="PTHR10903:SF107">
    <property type="entry name" value="GTPASE IMAP FAMILY MEMBER 4-LIKE-RELATED"/>
    <property type="match status" value="1"/>
</dbReference>
<reference evidence="6" key="3">
    <citation type="submission" date="2025-09" db="UniProtKB">
        <authorList>
            <consortium name="Ensembl"/>
        </authorList>
    </citation>
    <scope>IDENTIFICATION</scope>
</reference>
<protein>
    <recommendedName>
        <fullName evidence="5">AIG1-type G domain-containing protein</fullName>
    </recommendedName>
</protein>
<keyword evidence="4" id="KW-0175">Coiled coil</keyword>
<keyword evidence="3" id="KW-0342">GTP-binding</keyword>
<evidence type="ECO:0000313" key="6">
    <source>
        <dbReference type="Ensembl" id="ENSATEP00000003575.2"/>
    </source>
</evidence>
<reference evidence="6" key="2">
    <citation type="submission" date="2025-08" db="UniProtKB">
        <authorList>
            <consortium name="Ensembl"/>
        </authorList>
    </citation>
    <scope>IDENTIFICATION</scope>
</reference>
<dbReference type="InterPro" id="IPR045058">
    <property type="entry name" value="GIMA/IAN/Toc"/>
</dbReference>
<dbReference type="InParanoid" id="A0A3Q1H853"/>
<dbReference type="InterPro" id="IPR027417">
    <property type="entry name" value="P-loop_NTPase"/>
</dbReference>
<comment type="similarity">
    <text evidence="1">Belongs to the TRAFAC class TrmE-Era-EngA-EngB-Septin-like GTPase superfamily. AIG1/Toc34/Toc159-like paraseptin GTPase family. IAN subfamily.</text>
</comment>
<proteinExistence type="inferred from homology"/>
<evidence type="ECO:0000256" key="2">
    <source>
        <dbReference type="ARBA" id="ARBA00022741"/>
    </source>
</evidence>
<evidence type="ECO:0000313" key="7">
    <source>
        <dbReference type="Proteomes" id="UP000265040"/>
    </source>
</evidence>
<dbReference type="Gene3D" id="3.40.50.300">
    <property type="entry name" value="P-loop containing nucleotide triphosphate hydrolases"/>
    <property type="match status" value="1"/>
</dbReference>
<dbReference type="AlphaFoldDB" id="A0A3Q1H853"/>
<accession>A0A3Q1H853</accession>
<reference evidence="6" key="1">
    <citation type="submission" date="2021-04" db="EMBL/GenBank/DDBJ databases">
        <authorList>
            <consortium name="Wellcome Sanger Institute Data Sharing"/>
        </authorList>
    </citation>
    <scope>NUCLEOTIDE SEQUENCE [LARGE SCALE GENOMIC DNA]</scope>
</reference>
<dbReference type="OrthoDB" id="8954335at2759"/>
<keyword evidence="2" id="KW-0547">Nucleotide-binding</keyword>
<organism evidence="6 7">
    <name type="scientific">Anabas testudineus</name>
    <name type="common">Climbing perch</name>
    <name type="synonym">Anthias testudineus</name>
    <dbReference type="NCBI Taxonomy" id="64144"/>
    <lineage>
        <taxon>Eukaryota</taxon>
        <taxon>Metazoa</taxon>
        <taxon>Chordata</taxon>
        <taxon>Craniata</taxon>
        <taxon>Vertebrata</taxon>
        <taxon>Euteleostomi</taxon>
        <taxon>Actinopterygii</taxon>
        <taxon>Neopterygii</taxon>
        <taxon>Teleostei</taxon>
        <taxon>Neoteleostei</taxon>
        <taxon>Acanthomorphata</taxon>
        <taxon>Anabantaria</taxon>
        <taxon>Anabantiformes</taxon>
        <taxon>Anabantoidei</taxon>
        <taxon>Anabantidae</taxon>
        <taxon>Anabas</taxon>
    </lineage>
</organism>
<dbReference type="GeneTree" id="ENSGT00940000162556"/>
<feature type="domain" description="AIG1-type G" evidence="5">
    <location>
        <begin position="9"/>
        <end position="152"/>
    </location>
</feature>
<evidence type="ECO:0000256" key="4">
    <source>
        <dbReference type="SAM" id="Coils"/>
    </source>
</evidence>
<feature type="coiled-coil region" evidence="4">
    <location>
        <begin position="160"/>
        <end position="343"/>
    </location>
</feature>
<dbReference type="Proteomes" id="UP000265040">
    <property type="component" value="Chromosome 21"/>
</dbReference>
<evidence type="ECO:0000256" key="1">
    <source>
        <dbReference type="ARBA" id="ARBA00008535"/>
    </source>
</evidence>
<dbReference type="InterPro" id="IPR006703">
    <property type="entry name" value="G_AIG1"/>
</dbReference>
<dbReference type="Pfam" id="PF04548">
    <property type="entry name" value="AIG1"/>
    <property type="match status" value="1"/>
</dbReference>
<keyword evidence="7" id="KW-1185">Reference proteome</keyword>
<evidence type="ECO:0000256" key="3">
    <source>
        <dbReference type="ARBA" id="ARBA00023134"/>
    </source>
</evidence>
<dbReference type="PANTHER" id="PTHR10903">
    <property type="entry name" value="GTPASE, IMAP FAMILY MEMBER-RELATED"/>
    <property type="match status" value="1"/>
</dbReference>
<evidence type="ECO:0000259" key="5">
    <source>
        <dbReference type="Pfam" id="PF04548"/>
    </source>
</evidence>
<sequence length="435" mass="50571">MKRQGDVCTRRVTVVNSPSWHGRYCSEDTPEEVLQQITQSASLCAPMAHAVLMVVRSDETFTETDWLKVEEHLSLIGVWVWTRTFVLFTWGDKLGVTPVEEHIERWPALQRLVDKCGNRYHVFDNSNKVGDFQVRELLEKIEELQVLNDTGNMLSGLIKLQKSNRKLDQSSKKMARQLKKERIKNELLTQTITEKEKLIEDISRRANEKDKQIEALKVATEMEMQKKKSCMEETGRRLVEAERENNQLKQVIMGKDREITSLNKRCVERDGAIKATKQSSEVEKTALEGQLKEQEREIAALKRMCEKKDKDLEQVVTRHKRDAQELKETIEELKRENEGTGEMLKATIEGMQKLYVKEGADTTNEVNNHFNHRKTRRNFKPPEEFGHHQKWAFTVPLVHQGDTVKPCEYEMICCTVLNSLLLTLMDLIQFTVLYL</sequence>
<dbReference type="Ensembl" id="ENSATET00000003606.2">
    <property type="protein sequence ID" value="ENSATEP00000003575.2"/>
    <property type="gene ID" value="ENSATEG00000002509.2"/>
</dbReference>
<name>A0A3Q1H853_ANATE</name>